<dbReference type="InterPro" id="IPR037522">
    <property type="entry name" value="HD_GYP_dom"/>
</dbReference>
<dbReference type="Pfam" id="PF13487">
    <property type="entry name" value="HD_5"/>
    <property type="match status" value="1"/>
</dbReference>
<feature type="domain" description="HD-GYP" evidence="2">
    <location>
        <begin position="105"/>
        <end position="292"/>
    </location>
</feature>
<accession>A0ABN8GXC1</accession>
<dbReference type="InterPro" id="IPR003607">
    <property type="entry name" value="HD/PDEase_dom"/>
</dbReference>
<name>A0ABN8GXC1_9BACL</name>
<dbReference type="PROSITE" id="PS51831">
    <property type="entry name" value="HD"/>
    <property type="match status" value="1"/>
</dbReference>
<gene>
    <name evidence="3" type="ORF">PAECIP111893_04454</name>
</gene>
<evidence type="ECO:0000313" key="3">
    <source>
        <dbReference type="EMBL" id="CAH1218606.1"/>
    </source>
</evidence>
<organism evidence="3 4">
    <name type="scientific">Paenibacillus plantiphilus</name>
    <dbReference type="NCBI Taxonomy" id="2905650"/>
    <lineage>
        <taxon>Bacteria</taxon>
        <taxon>Bacillati</taxon>
        <taxon>Bacillota</taxon>
        <taxon>Bacilli</taxon>
        <taxon>Bacillales</taxon>
        <taxon>Paenibacillaceae</taxon>
        <taxon>Paenibacillus</taxon>
    </lineage>
</organism>
<dbReference type="Proteomes" id="UP000838686">
    <property type="component" value="Unassembled WGS sequence"/>
</dbReference>
<evidence type="ECO:0000313" key="4">
    <source>
        <dbReference type="Proteomes" id="UP000838686"/>
    </source>
</evidence>
<proteinExistence type="predicted"/>
<dbReference type="PANTHER" id="PTHR43155:SF2">
    <property type="entry name" value="CYCLIC DI-GMP PHOSPHODIESTERASE PA4108"/>
    <property type="match status" value="1"/>
</dbReference>
<dbReference type="PANTHER" id="PTHR43155">
    <property type="entry name" value="CYCLIC DI-GMP PHOSPHODIESTERASE PA4108-RELATED"/>
    <property type="match status" value="1"/>
</dbReference>
<evidence type="ECO:0000259" key="1">
    <source>
        <dbReference type="PROSITE" id="PS51831"/>
    </source>
</evidence>
<dbReference type="InterPro" id="IPR006674">
    <property type="entry name" value="HD_domain"/>
</dbReference>
<dbReference type="SMART" id="SM00471">
    <property type="entry name" value="HDc"/>
    <property type="match status" value="1"/>
</dbReference>
<dbReference type="Gene3D" id="1.10.3210.10">
    <property type="entry name" value="Hypothetical protein af1432"/>
    <property type="match status" value="1"/>
</dbReference>
<evidence type="ECO:0008006" key="5">
    <source>
        <dbReference type="Google" id="ProtNLM"/>
    </source>
</evidence>
<dbReference type="PROSITE" id="PS51832">
    <property type="entry name" value="HD_GYP"/>
    <property type="match status" value="1"/>
</dbReference>
<dbReference type="SUPFAM" id="SSF109604">
    <property type="entry name" value="HD-domain/PDEase-like"/>
    <property type="match status" value="1"/>
</dbReference>
<dbReference type="NCBIfam" id="TIGR00277">
    <property type="entry name" value="HDIG"/>
    <property type="match status" value="1"/>
</dbReference>
<comment type="caution">
    <text evidence="3">The sequence shown here is derived from an EMBL/GenBank/DDBJ whole genome shotgun (WGS) entry which is preliminary data.</text>
</comment>
<dbReference type="InterPro" id="IPR006675">
    <property type="entry name" value="HDIG_dom"/>
</dbReference>
<dbReference type="CDD" id="cd00077">
    <property type="entry name" value="HDc"/>
    <property type="match status" value="1"/>
</dbReference>
<protein>
    <recommendedName>
        <fullName evidence="5">Metal-dependent phosphohydrolase</fullName>
    </recommendedName>
</protein>
<dbReference type="RefSeq" id="WP_236344914.1">
    <property type="nucleotide sequence ID" value="NZ_CAKMMF010000031.1"/>
</dbReference>
<keyword evidence="4" id="KW-1185">Reference proteome</keyword>
<evidence type="ECO:0000259" key="2">
    <source>
        <dbReference type="PROSITE" id="PS51832"/>
    </source>
</evidence>
<dbReference type="EMBL" id="CAKMMF010000031">
    <property type="protein sequence ID" value="CAH1218606.1"/>
    <property type="molecule type" value="Genomic_DNA"/>
</dbReference>
<feature type="domain" description="HD" evidence="1">
    <location>
        <begin position="127"/>
        <end position="241"/>
    </location>
</feature>
<reference evidence="3" key="1">
    <citation type="submission" date="2022-01" db="EMBL/GenBank/DDBJ databases">
        <authorList>
            <person name="Criscuolo A."/>
        </authorList>
    </citation>
    <scope>NUCLEOTIDE SEQUENCE</scope>
    <source>
        <strain evidence="3">CIP111893</strain>
    </source>
</reference>
<sequence length="343" mass="38582">MRYIDIEMVEPGHFLGKTIYATNGTVLLSAGIQLTVYMISTLKRIGVTNIYIRDPLMPDVEPEEILSEETKRNLIRNMSETMDSIRSGKDFNSRSISLVIDDLLDDVMRNKEVLIQLNEIRTKDNAEFVHAMNVCMISSLLGMGLHLNQTQLKELAIGALLHDIGKASEKPGIEGEPPAKHHTWVGFELLRSKREFSLLIAHVALQHHEHVDGSGIPRQLSEDQIHLYSRIVAVANTFDNLLQQDYHGKKMMPHIACEKMLAMSGKELDHEVVVQFMRAVSVYPNGVSVMLSTREAGVVVGQHRGLPGRPVIRLLNRESDDDINSREIDLAKHNTIFIEQVLG</sequence>